<comment type="caution">
    <text evidence="5">The sequence shown here is derived from an EMBL/GenBank/DDBJ whole genome shotgun (WGS) entry which is preliminary data.</text>
</comment>
<evidence type="ECO:0000259" key="4">
    <source>
        <dbReference type="Pfam" id="PF22671"/>
    </source>
</evidence>
<evidence type="ECO:0008006" key="7">
    <source>
        <dbReference type="Google" id="ProtNLM"/>
    </source>
</evidence>
<organism evidence="5 6">
    <name type="scientific">Roseospira visakhapatnamensis</name>
    <dbReference type="NCBI Taxonomy" id="390880"/>
    <lineage>
        <taxon>Bacteria</taxon>
        <taxon>Pseudomonadati</taxon>
        <taxon>Pseudomonadota</taxon>
        <taxon>Alphaproteobacteria</taxon>
        <taxon>Rhodospirillales</taxon>
        <taxon>Rhodospirillaceae</taxon>
        <taxon>Roseospira</taxon>
    </lineage>
</organism>
<sequence>MTEAFYHGPEVIEVDDGIRPIRTPASAIIGLIGTAPDADAATFPLDTPVLLLPSQQRRAAKLGAGTLKDAVDAIWDQGGATIVLVRVTEGQDQAATLSAMVGDQTLLTGVHAFRAARSVVDTQPRILIAPGYTGIRPTGVSAIAVDAGGTGYDAATTTVTITPAAGDTTGTGAQGTAVITDGAVTGITLTRPGIGYTAAPTVTIAGDGTGATATAQVGTVANPVVAELLGIAVSLRAVILADGPNTTLEAAAEARKDWGSPRVFITDPYVQVWDTDIDGAVDQPASARVAGVIARMDNERGFWWSPSNQVLNGIIGTSRPVGWAVGDVHSEANWLNEREVTTVIRREGFRLWGNRTCSEDPLWAFLSVRRTADMVYDAVEAAFVWAMDRPLSPQLVLDVQESVNAYLRSLKARGAILGGRCWLDPELNTPDRLMAGHLTLDFDIEPPAPMERLTFRAHREDGYYTELVDAVIREAA</sequence>
<dbReference type="InterPro" id="IPR035089">
    <property type="entry name" value="Phage_sheath_subtilisin"/>
</dbReference>
<evidence type="ECO:0000313" key="5">
    <source>
        <dbReference type="EMBL" id="MBB4266883.1"/>
    </source>
</evidence>
<gene>
    <name evidence="5" type="ORF">GGD89_002519</name>
</gene>
<dbReference type="InterPro" id="IPR054564">
    <property type="entry name" value="Gp18_domIII_N"/>
</dbReference>
<dbReference type="Pfam" id="PF17482">
    <property type="entry name" value="Phage_sheath_1C"/>
    <property type="match status" value="1"/>
</dbReference>
<dbReference type="EMBL" id="JACIGK010000018">
    <property type="protein sequence ID" value="MBB4266883.1"/>
    <property type="molecule type" value="Genomic_DNA"/>
</dbReference>
<accession>A0A7W6WAI6</accession>
<feature type="domain" description="Tail sheath protein C-terminal" evidence="3">
    <location>
        <begin position="359"/>
        <end position="457"/>
    </location>
</feature>
<keyword evidence="6" id="KW-1185">Reference proteome</keyword>
<feature type="domain" description="Tail sheath protein subtilisin-like" evidence="2">
    <location>
        <begin position="222"/>
        <end position="357"/>
    </location>
</feature>
<dbReference type="Gene3D" id="3.40.50.11780">
    <property type="match status" value="1"/>
</dbReference>
<dbReference type="InterPro" id="IPR020287">
    <property type="entry name" value="Tail_sheath_C"/>
</dbReference>
<reference evidence="5 6" key="1">
    <citation type="submission" date="2020-08" db="EMBL/GenBank/DDBJ databases">
        <title>Genome sequencing of Purple Non-Sulfur Bacteria from various extreme environments.</title>
        <authorList>
            <person name="Mayer M."/>
        </authorList>
    </citation>
    <scope>NUCLEOTIDE SEQUENCE [LARGE SCALE GENOMIC DNA]</scope>
    <source>
        <strain evidence="5 6">JA131</strain>
    </source>
</reference>
<name>A0A7W6WAI6_9PROT</name>
<dbReference type="RefSeq" id="WP_184045729.1">
    <property type="nucleotide sequence ID" value="NZ_JACIGK010000018.1"/>
</dbReference>
<dbReference type="InterPro" id="IPR052042">
    <property type="entry name" value="Tail_sheath_structural"/>
</dbReference>
<evidence type="ECO:0000259" key="3">
    <source>
        <dbReference type="Pfam" id="PF17482"/>
    </source>
</evidence>
<evidence type="ECO:0000256" key="1">
    <source>
        <dbReference type="ARBA" id="ARBA00008005"/>
    </source>
</evidence>
<dbReference type="Proteomes" id="UP000554286">
    <property type="component" value="Unassembled WGS sequence"/>
</dbReference>
<evidence type="ECO:0000313" key="6">
    <source>
        <dbReference type="Proteomes" id="UP000554286"/>
    </source>
</evidence>
<dbReference type="Pfam" id="PF04984">
    <property type="entry name" value="Phage_sheath_1"/>
    <property type="match status" value="1"/>
</dbReference>
<protein>
    <recommendedName>
        <fullName evidence="7">Phage tail protein</fullName>
    </recommendedName>
</protein>
<feature type="domain" description="Tail sheath protein Gp18-like" evidence="4">
    <location>
        <begin position="28"/>
        <end position="87"/>
    </location>
</feature>
<dbReference type="PANTHER" id="PTHR35861">
    <property type="match status" value="1"/>
</dbReference>
<comment type="similarity">
    <text evidence="1">Belongs to the myoviridae tail sheath protein family.</text>
</comment>
<evidence type="ECO:0000259" key="2">
    <source>
        <dbReference type="Pfam" id="PF04984"/>
    </source>
</evidence>
<dbReference type="PANTHER" id="PTHR35861:SF1">
    <property type="entry name" value="PHAGE TAIL SHEATH PROTEIN"/>
    <property type="match status" value="1"/>
</dbReference>
<proteinExistence type="inferred from homology"/>
<dbReference type="Pfam" id="PF22671">
    <property type="entry name" value="Gp18_domIII_N"/>
    <property type="match status" value="1"/>
</dbReference>
<dbReference type="AlphaFoldDB" id="A0A7W6WAI6"/>